<keyword evidence="1" id="KW-0677">Repeat</keyword>
<evidence type="ECO:0000313" key="4">
    <source>
        <dbReference type="EMBL" id="RQP25543.1"/>
    </source>
</evidence>
<organism evidence="4 5">
    <name type="scientific">Piscinibacter terrae</name>
    <dbReference type="NCBI Taxonomy" id="2496871"/>
    <lineage>
        <taxon>Bacteria</taxon>
        <taxon>Pseudomonadati</taxon>
        <taxon>Pseudomonadota</taxon>
        <taxon>Betaproteobacteria</taxon>
        <taxon>Burkholderiales</taxon>
        <taxon>Sphaerotilaceae</taxon>
        <taxon>Piscinibacter</taxon>
    </lineage>
</organism>
<dbReference type="PANTHER" id="PTHR15704">
    <property type="entry name" value="SUPERKILLER 3 PROTEIN-RELATED"/>
    <property type="match status" value="1"/>
</dbReference>
<dbReference type="SMART" id="SM00028">
    <property type="entry name" value="TPR"/>
    <property type="match status" value="3"/>
</dbReference>
<evidence type="ECO:0000256" key="1">
    <source>
        <dbReference type="ARBA" id="ARBA00022737"/>
    </source>
</evidence>
<dbReference type="InterPro" id="IPR011990">
    <property type="entry name" value="TPR-like_helical_dom_sf"/>
</dbReference>
<dbReference type="GO" id="GO:0006401">
    <property type="term" value="P:RNA catabolic process"/>
    <property type="evidence" value="ECO:0007669"/>
    <property type="project" value="InterPro"/>
</dbReference>
<dbReference type="InterPro" id="IPR039226">
    <property type="entry name" value="Ski3/TTC37"/>
</dbReference>
<evidence type="ECO:0000256" key="2">
    <source>
        <dbReference type="ARBA" id="ARBA00022803"/>
    </source>
</evidence>
<gene>
    <name evidence="4" type="ORF">DZC73_00195</name>
</gene>
<accession>A0A3N7HUN9</accession>
<evidence type="ECO:0000313" key="5">
    <source>
        <dbReference type="Proteomes" id="UP000267464"/>
    </source>
</evidence>
<proteinExistence type="predicted"/>
<protein>
    <submittedName>
        <fullName evidence="4">Uncharacterized protein</fullName>
    </submittedName>
</protein>
<reference evidence="4 5" key="2">
    <citation type="submission" date="2018-12" db="EMBL/GenBank/DDBJ databases">
        <title>Rhizobacter gummiphilus sp. nov., a rubber-degrading bacterium isolated from the soil of a botanical garden in Japan.</title>
        <authorList>
            <person name="Shunsuke S.S."/>
        </authorList>
    </citation>
    <scope>NUCLEOTIDE SEQUENCE [LARGE SCALE GENOMIC DNA]</scope>
    <source>
        <strain evidence="4 5">S-16</strain>
    </source>
</reference>
<keyword evidence="5" id="KW-1185">Reference proteome</keyword>
<dbReference type="Pfam" id="PF14559">
    <property type="entry name" value="TPR_19"/>
    <property type="match status" value="1"/>
</dbReference>
<comment type="caution">
    <text evidence="4">The sequence shown here is derived from an EMBL/GenBank/DDBJ whole genome shotgun (WGS) entry which is preliminary data.</text>
</comment>
<dbReference type="AlphaFoldDB" id="A0A3N7HUN9"/>
<name>A0A3N7HUN9_9BURK</name>
<dbReference type="OrthoDB" id="9809392at2"/>
<sequence>MKNKDGVGAALAAAAVVLMLGGWLLARPEKKAPPGAVAPADPASAAVLANRVAMHSSTTAGKGTPAELALSLGNACMERGDPVAAEELYRAALVQDPGLSILHSALGASLHLQKKFSEAGASYRRALELDATNLSAQVGVAGIASETGHHDEAVTLFQKALQQAPDEPVALWGLAVNYQLLHDPRAAETFRRYLVVAPPSDKTEYAKRQLAVR</sequence>
<dbReference type="PANTHER" id="PTHR15704:SF7">
    <property type="entry name" value="SUPERKILLER COMPLEX PROTEIN 3"/>
    <property type="match status" value="1"/>
</dbReference>
<evidence type="ECO:0000256" key="3">
    <source>
        <dbReference type="PROSITE-ProRule" id="PRU00339"/>
    </source>
</evidence>
<dbReference type="Pfam" id="PF13432">
    <property type="entry name" value="TPR_16"/>
    <property type="match status" value="1"/>
</dbReference>
<feature type="repeat" description="TPR" evidence="3">
    <location>
        <begin position="100"/>
        <end position="133"/>
    </location>
</feature>
<feature type="repeat" description="TPR" evidence="3">
    <location>
        <begin position="134"/>
        <end position="167"/>
    </location>
</feature>
<dbReference type="EMBL" id="QUSW01000001">
    <property type="protein sequence ID" value="RQP25543.1"/>
    <property type="molecule type" value="Genomic_DNA"/>
</dbReference>
<reference evidence="4 5" key="1">
    <citation type="submission" date="2018-08" db="EMBL/GenBank/DDBJ databases">
        <authorList>
            <person name="Khan S.A."/>
            <person name="Jeon C.O."/>
            <person name="Chun B.H."/>
            <person name="Jeong S.E."/>
        </authorList>
    </citation>
    <scope>NUCLEOTIDE SEQUENCE [LARGE SCALE GENOMIC DNA]</scope>
    <source>
        <strain evidence="4 5">S-16</strain>
    </source>
</reference>
<dbReference type="PROSITE" id="PS50005">
    <property type="entry name" value="TPR"/>
    <property type="match status" value="2"/>
</dbReference>
<dbReference type="Gene3D" id="1.25.40.10">
    <property type="entry name" value="Tetratricopeptide repeat domain"/>
    <property type="match status" value="1"/>
</dbReference>
<dbReference type="RefSeq" id="WP_124538195.1">
    <property type="nucleotide sequence ID" value="NZ_QUSW01000001.1"/>
</dbReference>
<dbReference type="GO" id="GO:0055087">
    <property type="term" value="C:Ski complex"/>
    <property type="evidence" value="ECO:0007669"/>
    <property type="project" value="InterPro"/>
</dbReference>
<dbReference type="Proteomes" id="UP000267464">
    <property type="component" value="Unassembled WGS sequence"/>
</dbReference>
<keyword evidence="2 3" id="KW-0802">TPR repeat</keyword>
<dbReference type="SUPFAM" id="SSF48452">
    <property type="entry name" value="TPR-like"/>
    <property type="match status" value="1"/>
</dbReference>
<dbReference type="InterPro" id="IPR019734">
    <property type="entry name" value="TPR_rpt"/>
</dbReference>